<organism evidence="3">
    <name type="scientific">Collimonas fungivorans</name>
    <dbReference type="NCBI Taxonomy" id="158899"/>
    <lineage>
        <taxon>Bacteria</taxon>
        <taxon>Pseudomonadati</taxon>
        <taxon>Pseudomonadota</taxon>
        <taxon>Betaproteobacteria</taxon>
        <taxon>Burkholderiales</taxon>
        <taxon>Oxalobacteraceae</taxon>
        <taxon>Collimonas</taxon>
    </lineage>
</organism>
<dbReference type="Pfam" id="PF01797">
    <property type="entry name" value="Y1_Tnp"/>
    <property type="match status" value="1"/>
</dbReference>
<dbReference type="EMBL" id="CP013232">
    <property type="protein sequence ID" value="AMO93451.1"/>
    <property type="molecule type" value="Genomic_DNA"/>
</dbReference>
<evidence type="ECO:0000313" key="3">
    <source>
        <dbReference type="EMBL" id="AMO93451.1"/>
    </source>
</evidence>
<feature type="domain" description="Transposase IS200-like" evidence="2">
    <location>
        <begin position="9"/>
        <end position="124"/>
    </location>
</feature>
<proteinExistence type="predicted"/>
<dbReference type="Proteomes" id="UP000072421">
    <property type="component" value="Chromosome"/>
</dbReference>
<dbReference type="GO" id="GO:0003677">
    <property type="term" value="F:DNA binding"/>
    <property type="evidence" value="ECO:0007669"/>
    <property type="project" value="InterPro"/>
</dbReference>
<dbReference type="InterPro" id="IPR036515">
    <property type="entry name" value="Transposase_17_sf"/>
</dbReference>
<protein>
    <submittedName>
        <fullName evidence="3">Transposase IS200 like family protein</fullName>
    </submittedName>
</protein>
<dbReference type="SUPFAM" id="SSF143422">
    <property type="entry name" value="Transposase IS200-like"/>
    <property type="match status" value="1"/>
</dbReference>
<feature type="region of interest" description="Disordered" evidence="1">
    <location>
        <begin position="209"/>
        <end position="240"/>
    </location>
</feature>
<dbReference type="Gene3D" id="3.30.70.1290">
    <property type="entry name" value="Transposase IS200-like"/>
    <property type="match status" value="1"/>
</dbReference>
<accession>A0A127P7M2</accession>
<dbReference type="SMART" id="SM01321">
    <property type="entry name" value="Y1_Tnp"/>
    <property type="match status" value="1"/>
</dbReference>
<evidence type="ECO:0000256" key="1">
    <source>
        <dbReference type="SAM" id="MobiDB-lite"/>
    </source>
</evidence>
<evidence type="ECO:0000313" key="4">
    <source>
        <dbReference type="Proteomes" id="UP000072421"/>
    </source>
</evidence>
<dbReference type="GO" id="GO:0004803">
    <property type="term" value="F:transposase activity"/>
    <property type="evidence" value="ECO:0007669"/>
    <property type="project" value="InterPro"/>
</dbReference>
<dbReference type="OrthoDB" id="9814067at2"/>
<dbReference type="InterPro" id="IPR002686">
    <property type="entry name" value="Transposase_17"/>
</dbReference>
<sequence length="240" mass="27474">MARLPRLVIPNQPHHLIQRGVDRQAIFRETEDYVNFLVRLREAAKQYKVAIHAYVLMTNHVHLLATPSDAEGLARMMQWVGRFYVPYFNQKYGRVGTLWQGRYRATVIDSEPYFMLCSCYIDQNPVRAGITATAGEYPWSSYLHHVGIKADPLVVDHALYWALGNTPFDREAAYKQMAEQALTPIQAKQLVDATNKGWPLGTEKFKSNLEKQGSLRVRPARRGRPFKTQSDVADPQADDK</sequence>
<evidence type="ECO:0000259" key="2">
    <source>
        <dbReference type="SMART" id="SM01321"/>
    </source>
</evidence>
<dbReference type="RefSeq" id="WP_061538737.1">
    <property type="nucleotide sequence ID" value="NZ_CP013232.1"/>
</dbReference>
<dbReference type="PATRIC" id="fig|158899.10.peg.746"/>
<dbReference type="AlphaFoldDB" id="A0A127P7M2"/>
<dbReference type="GO" id="GO:0006313">
    <property type="term" value="P:DNA transposition"/>
    <property type="evidence" value="ECO:0007669"/>
    <property type="project" value="InterPro"/>
</dbReference>
<name>A0A127P7M2_9BURK</name>
<dbReference type="PANTHER" id="PTHR34322:SF2">
    <property type="entry name" value="TRANSPOSASE IS200-LIKE DOMAIN-CONTAINING PROTEIN"/>
    <property type="match status" value="1"/>
</dbReference>
<reference evidence="3 4" key="1">
    <citation type="submission" date="2015-11" db="EMBL/GenBank/DDBJ databases">
        <title>Exploring the genomic traits of fungus-feeding bacterial genus Collimonas.</title>
        <authorList>
            <person name="Song C."/>
            <person name="Schmidt R."/>
            <person name="de Jager V."/>
            <person name="Krzyzanowska D."/>
            <person name="Jongedijk E."/>
            <person name="Cankar K."/>
            <person name="Beekwilder J."/>
            <person name="van Veen A."/>
            <person name="de Boer W."/>
            <person name="van Veen J.A."/>
            <person name="Garbeva P."/>
        </authorList>
    </citation>
    <scope>NUCLEOTIDE SEQUENCE [LARGE SCALE GENOMIC DNA]</scope>
    <source>
        <strain evidence="3 4">Ter6</strain>
    </source>
</reference>
<dbReference type="PANTHER" id="PTHR34322">
    <property type="entry name" value="TRANSPOSASE, Y1_TNP DOMAIN-CONTAINING"/>
    <property type="match status" value="1"/>
</dbReference>
<gene>
    <name evidence="3" type="ORF">CFter6_0726</name>
</gene>